<feature type="compositionally biased region" description="Low complexity" evidence="1">
    <location>
        <begin position="166"/>
        <end position="196"/>
    </location>
</feature>
<sequence length="2163" mass="237338">MPSSIRRFIKLPDRDVWLPCYILKKDEAHQGLYVVVEIGHSTIASKLLGDDVSHHQIADNHYVGAWIHLSYKTGWRTSPATVPGGKALLGGSALEDEQVTDDLIEAIEALEVPLPPPQLVSDEGLTSDLHPATGSQHPDGSSSSSGAGGSLLHHQGPTLVGQVPIGGHLPPHQGPVPVGQVPISGHLPPHQGPVPVGQVPIGGHLPPHQGPVPVGQVPIGGSLPLHQVSIPGGQVPVGGSLPPHLGPISAGHVPISSALPGSPAVCSVPSSHGWPHLGASTYDGAPQAQYTHGVTMPAQPNPMVPVNYFDRSHLRPLSLPTCPYPSPGLPGPVEGLTEVPKFVISQAANDMVDGVVRHRAKQEAKDSPLPDNRPFSGVDDPRPVVNIIKSANRLSSTNGWTAIEYYFYLSRCLDESVAQEINPVPQQTHSAYGQEVLRMCQQLCHLYQTSETEYIRSLFAWNSLTMTDKQSLAEYLKAFDNLRAEIERQQRYSFDDRFLSSKLVMSLRGHHHEMALSRMKTLSYRQLLYELIDLDRLRNLSAQQRSKSNALASDSSRASRGTEALPKLPVNAVSATAASTVPVTSGPPPPPHGQGSSPQVSNVDSKASAARKSKRRFKRTIKCPRCLDREPRCSGDVNSCPAPMPVEKDGRCPHCNRPTPKCSPPCPKSDLLCTRGCGGKHHPAHCKKAPATSTEADTLAFQALDFKDRSHLCRSELHQEFSFATTDGRGASFEGLMDTGCMLLACSEVGLNKLRLANVHLSPTGQSCTATLAVNKKVSSCPIYEITYIHRSQKVDTYIAMVRGLNRDFIWSAEVFRRLSQPILWVFNNAGDKLISLVDATAQVTTAFSQLLSAVDSPQSSSPPTTTAACAFEVSHQEDNPLCDDPELEKDLISLPFSIDDLPYDAGDDIPQECCNLAFSGEPPVISLASLSASSSRSPTKSSTAKPSLTVTQPTKAVYDPSHPRRFSYRLRWLCSRRPQNDSTPFIKRATSLAHQLRRKGHFDLYNDQLKAFEKSGYVRPVHKHQVRYWLNHFPIYKNKAPGPTKPYPTDVLHVSSDRSSMAVRPVFDGSTLAGLIDASLPPGLLQGVVQSLSFLRRYKHIWCLDLVQAFLQVEIDLREDQCCLGFWWNQQAFCFTRCCFGVPDSPFALADSLLDLMSPFSTANYRLLMDDIQLGSDSPVVLMQLRDGLKSRLQCRLMSTNSKKDLSTLPGSSTSGSHPLLGLLWRSDDDLLIVGSRLRHKASECTSLRKLKGFANCLFDPLGWFLEWSMRLRLLCRAARANANSETGHLQLADVKALTAWEEQFRSQEQSVPRLLRSEDETHRSSLCLLTDSSDLAGAGVLYTLHGRRLISHGYVHAVQGLNRRTAPKFELDTLATAMDWVCDYLSEIQDHSPTSSLLVLTDSTISISRLRQYTPVVAYSSEELVTIRRIIRIKNAILRLQAACPGIQVFISHISGKYNLADAPSRCLLPSTTIDTVELFRLVRSYHDGLLRCNEFDLDAMPCLYRLPLSYEALTPPTSVTKKSSTSRKPLVRPDSLRDGVASLSVIQVGHPEGDHDEGLMLQYYFYKLLLKVWALWVSMLPASPHTVGDLLTPAHLLIRREQRVYGTVGTHSHQPFHSVGTDDCVYRATRQSAQGTLYKQLVVPKEALLLQRLVVLQCHDRHHEAVQGTLDRLTPLYAWPRMKSAVTAVCSACRKCKLAKPQRRAPAPANSFAMPDRVWQYIGLDHTGPYDLPAHDRALPYCLVATCLLSGYQVAIPTASTSLPHTLTATKKVFAIGGVPKDLRCDNHAVFRSGPFRSMVLAHSVRLCYIPSGSPQRGGAYERQHAALNEQLRILQAKDQPWEVTVFEATALSNARLRWSSLSSPSTAPWDLAHTYPYMQSVPTVSADIPPPSARVSDFLLHQWEEGREKTRRKCGDAPHRIEPGSVTYIVKPKRSTKLGSQVVGPYRVLWVSGNTAHLQATTGRHRPVFVQPVDNLIRSPTATLVDPKPTQSSTSSGPPDPAVSQAPAVPPTCSLQQGDSSPSTSDVSPSSSESVADNSSTDKTHVDDSPKPQSTTTTRRPQLTSSSPARAVRSPRDYRRVGDPLSSAGIDSARSANDFGYVRVRGKTLCGKVLDCDNGTFRLQLAERDGATLKLTNDYVSSDDVRLLRVQDSTDDQTL</sequence>
<evidence type="ECO:0000313" key="4">
    <source>
        <dbReference type="Proteomes" id="UP000541610"/>
    </source>
</evidence>
<dbReference type="OrthoDB" id="8958038at2759"/>
<dbReference type="PROSITE" id="PS50994">
    <property type="entry name" value="INTEGRASE"/>
    <property type="match status" value="1"/>
</dbReference>
<dbReference type="SUPFAM" id="SSF56672">
    <property type="entry name" value="DNA/RNA polymerases"/>
    <property type="match status" value="1"/>
</dbReference>
<dbReference type="SUPFAM" id="SSF53098">
    <property type="entry name" value="Ribonuclease H-like"/>
    <property type="match status" value="1"/>
</dbReference>
<dbReference type="Gene3D" id="3.10.10.10">
    <property type="entry name" value="HIV Type 1 Reverse Transcriptase, subunit A, domain 1"/>
    <property type="match status" value="1"/>
</dbReference>
<dbReference type="InterPro" id="IPR043128">
    <property type="entry name" value="Rev_trsase/Diguanyl_cyclase"/>
</dbReference>
<feature type="region of interest" description="Disordered" evidence="1">
    <location>
        <begin position="930"/>
        <end position="957"/>
    </location>
</feature>
<feature type="compositionally biased region" description="Low complexity" evidence="1">
    <location>
        <begin position="930"/>
        <end position="950"/>
    </location>
</feature>
<dbReference type="PANTHER" id="PTHR37984:SF5">
    <property type="entry name" value="PROTEIN NYNRIN-LIKE"/>
    <property type="match status" value="1"/>
</dbReference>
<feature type="region of interest" description="Disordered" evidence="1">
    <location>
        <begin position="115"/>
        <end position="196"/>
    </location>
</feature>
<dbReference type="InterPro" id="IPR050951">
    <property type="entry name" value="Retrovirus_Pol_polyprotein"/>
</dbReference>
<dbReference type="InterPro" id="IPR008042">
    <property type="entry name" value="Retrotrans_Pao"/>
</dbReference>
<feature type="domain" description="Integrase catalytic" evidence="2">
    <location>
        <begin position="1707"/>
        <end position="1880"/>
    </location>
</feature>
<evidence type="ECO:0000256" key="1">
    <source>
        <dbReference type="SAM" id="MobiDB-lite"/>
    </source>
</evidence>
<dbReference type="InterPro" id="IPR043502">
    <property type="entry name" value="DNA/RNA_pol_sf"/>
</dbReference>
<dbReference type="Gene3D" id="3.30.420.10">
    <property type="entry name" value="Ribonuclease H-like superfamily/Ribonuclease H"/>
    <property type="match status" value="1"/>
</dbReference>
<evidence type="ECO:0000259" key="2">
    <source>
        <dbReference type="PROSITE" id="PS50994"/>
    </source>
</evidence>
<protein>
    <recommendedName>
        <fullName evidence="2">Integrase catalytic domain-containing protein</fullName>
    </recommendedName>
</protein>
<proteinExistence type="predicted"/>
<dbReference type="GO" id="GO:0015074">
    <property type="term" value="P:DNA integration"/>
    <property type="evidence" value="ECO:0007669"/>
    <property type="project" value="InterPro"/>
</dbReference>
<comment type="caution">
    <text evidence="3">The sequence shown here is derived from an EMBL/GenBank/DDBJ whole genome shotgun (WGS) entry which is preliminary data.</text>
</comment>
<dbReference type="PANTHER" id="PTHR37984">
    <property type="entry name" value="PROTEIN CBG26694"/>
    <property type="match status" value="1"/>
</dbReference>
<dbReference type="Proteomes" id="UP000541610">
    <property type="component" value="Unassembled WGS sequence"/>
</dbReference>
<dbReference type="Pfam" id="PF17921">
    <property type="entry name" value="Integrase_H2C2"/>
    <property type="match status" value="1"/>
</dbReference>
<feature type="region of interest" description="Disordered" evidence="1">
    <location>
        <begin position="543"/>
        <end position="616"/>
    </location>
</feature>
<accession>A0A7J6P4R8</accession>
<dbReference type="EMBL" id="JABANP010000092">
    <property type="protein sequence ID" value="KAF4690766.1"/>
    <property type="molecule type" value="Genomic_DNA"/>
</dbReference>
<dbReference type="Gene3D" id="1.10.340.70">
    <property type="match status" value="1"/>
</dbReference>
<dbReference type="GO" id="GO:0003676">
    <property type="term" value="F:nucleic acid binding"/>
    <property type="evidence" value="ECO:0007669"/>
    <property type="project" value="InterPro"/>
</dbReference>
<name>A0A7J6P4R8_PEROL</name>
<feature type="compositionally biased region" description="Low complexity" evidence="1">
    <location>
        <begin position="572"/>
        <end position="584"/>
    </location>
</feature>
<feature type="compositionally biased region" description="Low complexity" evidence="1">
    <location>
        <begin position="2023"/>
        <end position="2043"/>
    </location>
</feature>
<feature type="compositionally biased region" description="Low complexity" evidence="1">
    <location>
        <begin position="593"/>
        <end position="608"/>
    </location>
</feature>
<dbReference type="InterPro" id="IPR036397">
    <property type="entry name" value="RNaseH_sf"/>
</dbReference>
<feature type="compositionally biased region" description="Polar residues" evidence="1">
    <location>
        <begin position="543"/>
        <end position="559"/>
    </location>
</feature>
<dbReference type="InterPro" id="IPR001584">
    <property type="entry name" value="Integrase_cat-core"/>
</dbReference>
<reference evidence="3 4" key="1">
    <citation type="submission" date="2020-04" db="EMBL/GenBank/DDBJ databases">
        <title>Perkinsus olseni comparative genomics.</title>
        <authorList>
            <person name="Bogema D.R."/>
        </authorList>
    </citation>
    <scope>NUCLEOTIDE SEQUENCE [LARGE SCALE GENOMIC DNA]</scope>
    <source>
        <strain evidence="3">00978-12</strain>
    </source>
</reference>
<gene>
    <name evidence="3" type="ORF">FOZ60_016848</name>
</gene>
<dbReference type="InterPro" id="IPR041588">
    <property type="entry name" value="Integrase_H2C2"/>
</dbReference>
<feature type="compositionally biased region" description="Basic and acidic residues" evidence="1">
    <location>
        <begin position="2044"/>
        <end position="2054"/>
    </location>
</feature>
<evidence type="ECO:0000313" key="3">
    <source>
        <dbReference type="EMBL" id="KAF4690766.1"/>
    </source>
</evidence>
<feature type="region of interest" description="Disordered" evidence="1">
    <location>
        <begin position="1984"/>
        <end position="2094"/>
    </location>
</feature>
<feature type="compositionally biased region" description="Polar residues" evidence="1">
    <location>
        <begin position="2055"/>
        <end position="2068"/>
    </location>
</feature>
<dbReference type="Gene3D" id="3.30.70.270">
    <property type="match status" value="1"/>
</dbReference>
<dbReference type="Pfam" id="PF05380">
    <property type="entry name" value="Peptidase_A17"/>
    <property type="match status" value="1"/>
</dbReference>
<dbReference type="InterPro" id="IPR012337">
    <property type="entry name" value="RNaseH-like_sf"/>
</dbReference>
<organism evidence="3 4">
    <name type="scientific">Perkinsus olseni</name>
    <name type="common">Perkinsus atlanticus</name>
    <dbReference type="NCBI Taxonomy" id="32597"/>
    <lineage>
        <taxon>Eukaryota</taxon>
        <taxon>Sar</taxon>
        <taxon>Alveolata</taxon>
        <taxon>Perkinsozoa</taxon>
        <taxon>Perkinsea</taxon>
        <taxon>Perkinsida</taxon>
        <taxon>Perkinsidae</taxon>
        <taxon>Perkinsus</taxon>
    </lineage>
</organism>